<dbReference type="Proteomes" id="UP000502677">
    <property type="component" value="Chromosome"/>
</dbReference>
<name>A0A6G7XDB5_9MICO</name>
<feature type="signal peptide" evidence="2">
    <location>
        <begin position="1"/>
        <end position="22"/>
    </location>
</feature>
<feature type="chain" id="PRO_5026147708" description="Small secreted protein" evidence="2">
    <location>
        <begin position="23"/>
        <end position="159"/>
    </location>
</feature>
<dbReference type="RefSeq" id="WP_166289482.1">
    <property type="nucleotide sequence ID" value="NZ_CP049863.1"/>
</dbReference>
<accession>A0A6G7XDB5</accession>
<evidence type="ECO:0000313" key="4">
    <source>
        <dbReference type="Proteomes" id="UP000502677"/>
    </source>
</evidence>
<reference evidence="3 4" key="1">
    <citation type="submission" date="2020-03" db="EMBL/GenBank/DDBJ databases">
        <title>Leucobacter sp. nov., isolated from beetles.</title>
        <authorList>
            <person name="Hyun D.-W."/>
            <person name="Bae J.-W."/>
        </authorList>
    </citation>
    <scope>NUCLEOTIDE SEQUENCE [LARGE SCALE GENOMIC DNA]</scope>
    <source>
        <strain evidence="3 4">HDW9C</strain>
    </source>
</reference>
<dbReference type="PROSITE" id="PS51257">
    <property type="entry name" value="PROKAR_LIPOPROTEIN"/>
    <property type="match status" value="1"/>
</dbReference>
<proteinExistence type="predicted"/>
<keyword evidence="4" id="KW-1185">Reference proteome</keyword>
<evidence type="ECO:0000313" key="3">
    <source>
        <dbReference type="EMBL" id="QIK62543.1"/>
    </source>
</evidence>
<organism evidence="3 4">
    <name type="scientific">Leucobacter viscericola</name>
    <dbReference type="NCBI Taxonomy" id="2714935"/>
    <lineage>
        <taxon>Bacteria</taxon>
        <taxon>Bacillati</taxon>
        <taxon>Actinomycetota</taxon>
        <taxon>Actinomycetes</taxon>
        <taxon>Micrococcales</taxon>
        <taxon>Microbacteriaceae</taxon>
        <taxon>Leucobacter</taxon>
    </lineage>
</organism>
<evidence type="ECO:0000256" key="2">
    <source>
        <dbReference type="SAM" id="SignalP"/>
    </source>
</evidence>
<dbReference type="EMBL" id="CP049863">
    <property type="protein sequence ID" value="QIK62543.1"/>
    <property type="molecule type" value="Genomic_DNA"/>
</dbReference>
<evidence type="ECO:0000256" key="1">
    <source>
        <dbReference type="SAM" id="MobiDB-lite"/>
    </source>
</evidence>
<dbReference type="KEGG" id="lvi:G7068_04470"/>
<feature type="region of interest" description="Disordered" evidence="1">
    <location>
        <begin position="135"/>
        <end position="159"/>
    </location>
</feature>
<protein>
    <recommendedName>
        <fullName evidence="5">Small secreted protein</fullName>
    </recommendedName>
</protein>
<gene>
    <name evidence="3" type="ORF">G7068_04470</name>
</gene>
<evidence type="ECO:0008006" key="5">
    <source>
        <dbReference type="Google" id="ProtNLM"/>
    </source>
</evidence>
<keyword evidence="2" id="KW-0732">Signal</keyword>
<sequence length="159" mass="16573">MKSTLRIGAVVAAIALASTLSACSGGQSVTEACKVANSTVNEATSDMNTLLQDAMSGNGDFSKVFDPINKALDEAQSKVTNEKVSKSLKTVADEFSAMGEDLKGYKVPDVSSIDMTAPDASEKLEAMSKESEAVSAKLQKRSESLQKAGTDLQKVCNAG</sequence>
<dbReference type="AlphaFoldDB" id="A0A6G7XDB5"/>